<proteinExistence type="predicted"/>
<keyword evidence="3" id="KW-1185">Reference proteome</keyword>
<dbReference type="OrthoDB" id="2388260at2"/>
<organism evidence="2 3">
    <name type="scientific">Megasphaera cerevisiae DSM 20462</name>
    <dbReference type="NCBI Taxonomy" id="1122219"/>
    <lineage>
        <taxon>Bacteria</taxon>
        <taxon>Bacillati</taxon>
        <taxon>Bacillota</taxon>
        <taxon>Negativicutes</taxon>
        <taxon>Veillonellales</taxon>
        <taxon>Veillonellaceae</taxon>
        <taxon>Megasphaera</taxon>
    </lineage>
</organism>
<dbReference type="CDD" id="cd07067">
    <property type="entry name" value="HP_PGM_like"/>
    <property type="match status" value="1"/>
</dbReference>
<dbReference type="InParanoid" id="A0A0J6WUF1"/>
<reference evidence="2 3" key="1">
    <citation type="submission" date="2015-06" db="EMBL/GenBank/DDBJ databases">
        <title>Draft genome sequence of beer spoilage bacterium Megasphaera cerevisiae type strain 20462.</title>
        <authorList>
            <person name="Kutumbaka K."/>
            <person name="Pasmowitz J."/>
            <person name="Mategko J."/>
            <person name="Reyes D."/>
            <person name="Friedrich A."/>
            <person name="Han S."/>
            <person name="Martens-Habbena W."/>
            <person name="Neal-McKinney J."/>
            <person name="Janagama H.K."/>
            <person name="Nadala C."/>
            <person name="Samadpour M."/>
        </authorList>
    </citation>
    <scope>NUCLEOTIDE SEQUENCE [LARGE SCALE GENOMIC DNA]</scope>
    <source>
        <strain evidence="2 3">DSM 20462</strain>
    </source>
</reference>
<dbReference type="SUPFAM" id="SSF53254">
    <property type="entry name" value="Phosphoglycerate mutase-like"/>
    <property type="match status" value="1"/>
</dbReference>
<evidence type="ECO:0000313" key="3">
    <source>
        <dbReference type="Proteomes" id="UP000036503"/>
    </source>
</evidence>
<dbReference type="AlphaFoldDB" id="A0A0J6WUF1"/>
<dbReference type="Proteomes" id="UP000036503">
    <property type="component" value="Unassembled WGS sequence"/>
</dbReference>
<dbReference type="InterPro" id="IPR029033">
    <property type="entry name" value="His_PPase_superfam"/>
</dbReference>
<gene>
    <name evidence="2" type="ORF">AB840_11550</name>
</gene>
<accession>A0A0J6WUF1</accession>
<evidence type="ECO:0000313" key="2">
    <source>
        <dbReference type="EMBL" id="KMO85813.1"/>
    </source>
</evidence>
<sequence length="155" mass="17357">MRHGKAEPFQEGRADQDRELTAKGKKQSVMMADLALRWWPEGKTSLWASPYVRACQTAAFLEQTLDIETFHTHPAIAEGNLQGLYEEVLCKEKADIVCIVGHSPYLDQWAAKWTGTAVDFKTGSMALFEYDPYSGNEGSASLVLYLHPKAALFMK</sequence>
<name>A0A0J6WUF1_9FIRM</name>
<dbReference type="Pfam" id="PF00300">
    <property type="entry name" value="His_Phos_1"/>
    <property type="match status" value="1"/>
</dbReference>
<feature type="region of interest" description="Disordered" evidence="1">
    <location>
        <begin position="1"/>
        <end position="22"/>
    </location>
</feature>
<evidence type="ECO:0000256" key="1">
    <source>
        <dbReference type="SAM" id="MobiDB-lite"/>
    </source>
</evidence>
<dbReference type="Gene3D" id="3.40.50.1240">
    <property type="entry name" value="Phosphoglycerate mutase-like"/>
    <property type="match status" value="1"/>
</dbReference>
<protein>
    <submittedName>
        <fullName evidence="2">Phosphoglycerate mutase</fullName>
    </submittedName>
</protein>
<dbReference type="STRING" id="39029.BSR42_10090"/>
<comment type="caution">
    <text evidence="2">The sequence shown here is derived from an EMBL/GenBank/DDBJ whole genome shotgun (WGS) entry which is preliminary data.</text>
</comment>
<dbReference type="EMBL" id="LEKT01000045">
    <property type="protein sequence ID" value="KMO85813.1"/>
    <property type="molecule type" value="Genomic_DNA"/>
</dbReference>
<dbReference type="PATRIC" id="fig|1122219.3.peg.2260"/>
<dbReference type="InterPro" id="IPR013078">
    <property type="entry name" value="His_Pase_superF_clade-1"/>
</dbReference>